<dbReference type="Pfam" id="PF01987">
    <property type="entry name" value="AIM24"/>
    <property type="match status" value="1"/>
</dbReference>
<dbReference type="HOGENOM" id="CLU_040551_4_0_3"/>
<dbReference type="eggNOG" id="COG2013">
    <property type="taxonomic scope" value="Bacteria"/>
</dbReference>
<gene>
    <name evidence="1" type="ordered locus">Tery_0507</name>
</gene>
<proteinExistence type="predicted"/>
<dbReference type="SUPFAM" id="SSF51219">
    <property type="entry name" value="TRAP-like"/>
    <property type="match status" value="1"/>
</dbReference>
<dbReference type="STRING" id="203124.Tery_0507"/>
<accession>Q118W2</accession>
<dbReference type="OrthoDB" id="509215at2"/>
<dbReference type="PANTHER" id="PTHR43657">
    <property type="entry name" value="TRYPTOPHAN RNA-BINDING ATTENUATOR PROTEIN-LIKE PROTEIN"/>
    <property type="match status" value="1"/>
</dbReference>
<sequence length="232" mass="25303">MSKIAYKIEHSPAYASLIIDLHSQQKVLVEASAMAAMDTSIKMKSKIKGGLMKGVGRMLGGESLFINEFSTQNQSGRLYISPGVPGDIQHYYIENGCGLFVQSSGFVACSETVEVDTQFQGFKGFFSGESLFLLRATGRGDFWFSSYGGILEIPVEESYVVDTGYIVAFEDTLNYNVEMIGGLSFKGLKTGILGGEGLVCRFSGQGSLWIQSRGIYPLLNFLNPFRPTKGSD</sequence>
<evidence type="ECO:0008006" key="2">
    <source>
        <dbReference type="Google" id="ProtNLM"/>
    </source>
</evidence>
<evidence type="ECO:0000313" key="1">
    <source>
        <dbReference type="EMBL" id="ABG49962.1"/>
    </source>
</evidence>
<dbReference type="InterPro" id="IPR002838">
    <property type="entry name" value="AIM24"/>
</dbReference>
<dbReference type="KEGG" id="ter:Tery_0507"/>
<reference evidence="1" key="1">
    <citation type="submission" date="2006-06" db="EMBL/GenBank/DDBJ databases">
        <title>Complete sequence of Trichodesmium erythraeum IMS101.</title>
        <authorList>
            <consortium name="US DOE Joint Genome Institute"/>
            <person name="Copeland A."/>
            <person name="Lucas S."/>
            <person name="Lapidus A."/>
            <person name="Barry K."/>
            <person name="Detter J.C."/>
            <person name="Glavina del Rio T."/>
            <person name="Hammon N."/>
            <person name="Israni S."/>
            <person name="Dalin E."/>
            <person name="Tice H."/>
            <person name="Pitluck S."/>
            <person name="Kiss H."/>
            <person name="Munk A.C."/>
            <person name="Brettin T."/>
            <person name="Bruce D."/>
            <person name="Han C."/>
            <person name="Tapia R."/>
            <person name="Gilna P."/>
            <person name="Schmutz J."/>
            <person name="Larimer F."/>
            <person name="Land M."/>
            <person name="Hauser L."/>
            <person name="Kyrpides N."/>
            <person name="Kim E."/>
            <person name="Richardson P."/>
        </authorList>
    </citation>
    <scope>NUCLEOTIDE SEQUENCE [LARGE SCALE GENOMIC DNA]</scope>
    <source>
        <strain evidence="1">IMS101</strain>
    </source>
</reference>
<dbReference type="AlphaFoldDB" id="Q118W2"/>
<dbReference type="InterPro" id="IPR036983">
    <property type="entry name" value="AIM24_sf"/>
</dbReference>
<dbReference type="RefSeq" id="WP_011610357.1">
    <property type="nucleotide sequence ID" value="NC_008312.1"/>
</dbReference>
<dbReference type="InterPro" id="IPR016031">
    <property type="entry name" value="Trp_RNA-bd_attenuator-like_dom"/>
</dbReference>
<protein>
    <recommendedName>
        <fullName evidence="2">TIGR00266 family protein</fullName>
    </recommendedName>
</protein>
<dbReference type="Gene3D" id="3.60.160.10">
    <property type="entry name" value="Mitochondrial biogenesis AIM24"/>
    <property type="match status" value="1"/>
</dbReference>
<name>Q118W2_TRIEI</name>
<dbReference type="PANTHER" id="PTHR43657:SF1">
    <property type="entry name" value="ALTERED INHERITANCE OF MITOCHONDRIA PROTEIN 24, MITOCHONDRIAL"/>
    <property type="match status" value="1"/>
</dbReference>
<dbReference type="NCBIfam" id="TIGR00266">
    <property type="entry name" value="TIGR00266 family protein"/>
    <property type="match status" value="1"/>
</dbReference>
<dbReference type="EMBL" id="CP000393">
    <property type="protein sequence ID" value="ABG49962.1"/>
    <property type="molecule type" value="Genomic_DNA"/>
</dbReference>
<organism evidence="1">
    <name type="scientific">Trichodesmium erythraeum (strain IMS101)</name>
    <dbReference type="NCBI Taxonomy" id="203124"/>
    <lineage>
        <taxon>Bacteria</taxon>
        <taxon>Bacillati</taxon>
        <taxon>Cyanobacteriota</taxon>
        <taxon>Cyanophyceae</taxon>
        <taxon>Oscillatoriophycideae</taxon>
        <taxon>Oscillatoriales</taxon>
        <taxon>Microcoleaceae</taxon>
        <taxon>Trichodesmium</taxon>
    </lineage>
</organism>